<name>A0ABW8MS21_9BURK</name>
<comment type="caution">
    <text evidence="3">The sequence shown here is derived from an EMBL/GenBank/DDBJ whole genome shotgun (WGS) entry which is preliminary data.</text>
</comment>
<evidence type="ECO:0000313" key="3">
    <source>
        <dbReference type="EMBL" id="MFK4446525.1"/>
    </source>
</evidence>
<evidence type="ECO:0000256" key="2">
    <source>
        <dbReference type="SAM" id="Phobius"/>
    </source>
</evidence>
<accession>A0ABW8MS21</accession>
<keyword evidence="2" id="KW-1133">Transmembrane helix</keyword>
<dbReference type="InterPro" id="IPR036465">
    <property type="entry name" value="vWFA_dom_sf"/>
</dbReference>
<keyword evidence="2" id="KW-0472">Membrane</keyword>
<organism evidence="3 4">
    <name type="scientific">Caballeronia udeis</name>
    <dbReference type="NCBI Taxonomy" id="1232866"/>
    <lineage>
        <taxon>Bacteria</taxon>
        <taxon>Pseudomonadati</taxon>
        <taxon>Pseudomonadota</taxon>
        <taxon>Betaproteobacteria</taxon>
        <taxon>Burkholderiales</taxon>
        <taxon>Burkholderiaceae</taxon>
        <taxon>Caballeronia</taxon>
    </lineage>
</organism>
<gene>
    <name evidence="3" type="ORF">ABH943_006557</name>
</gene>
<evidence type="ECO:0000313" key="4">
    <source>
        <dbReference type="Proteomes" id="UP001620514"/>
    </source>
</evidence>
<reference evidence="3 4" key="2">
    <citation type="submission" date="2024-11" db="EMBL/GenBank/DDBJ databases">
        <title>Using genomics to understand microbial adaptation to soil warming.</title>
        <authorList>
            <person name="Deangelis K.M. PhD."/>
        </authorList>
    </citation>
    <scope>NUCLEOTIDE SEQUENCE [LARGE SCALE GENOMIC DNA]</scope>
    <source>
        <strain evidence="3 4">GAS97</strain>
    </source>
</reference>
<sequence>MKRTMDRSRRLTGSPEDCSAAALIVGDEGAIALMFAICASLLIGSMCTALDTISYEMSQARIQMALDVATLSAGADLAHYSSTTGSNLTQWQADAQAYFNANMPASYLRVTLPAGNFAATVTGTAGAGQTINLSTSGTMSLLAPIIFGNGTATSGTGSSQPPSSNTVSTVSASNSALRLPQSTLELVMVLDNTGSMNASANGSANGASKMAGLQAAATSLVQNLYAQGASSYYVGLVPFASTVNVLGALPAGGTWMNPSFAYNSTNVQMNADRNHPGWAGCAVEPRDANGFLYPSAYSPSGTQKFTPYYYNVPPAGLQIRSYTYFNFCVLPLTSTVRGVPVTLDNDGEPNDCSGYLPSLPGTGIGAYYDQVSNSGYGTSTLTQNSDCILQPVTFLTSNQSALNQAIANMTAGGSTIIPEGLLWGWRMLSSSWSNNLANGSGWISADPSFPKPESTQGIQRVMIVLTDGENQIGAAGTIPNDLYFNGLSGVGSRSLAAPTVVRADGSTLSNGLTDSSELHGGNPADPSSGNNAGWPDDVNTFQAAVCSAIKQSGVTVYAITFGNDASSSIAQQAMQSCASPGNYYHAPDNATLNSIFQQIAGNLGELRLTQ</sequence>
<dbReference type="EMBL" id="JBIYDN010000026">
    <property type="protein sequence ID" value="MFK4446525.1"/>
    <property type="molecule type" value="Genomic_DNA"/>
</dbReference>
<protein>
    <submittedName>
        <fullName evidence="3">Flp pilus assembly protein TadG</fullName>
    </submittedName>
</protein>
<dbReference type="SUPFAM" id="SSF53300">
    <property type="entry name" value="vWA-like"/>
    <property type="match status" value="1"/>
</dbReference>
<feature type="region of interest" description="Disordered" evidence="1">
    <location>
        <begin position="153"/>
        <end position="172"/>
    </location>
</feature>
<evidence type="ECO:0000256" key="1">
    <source>
        <dbReference type="SAM" id="MobiDB-lite"/>
    </source>
</evidence>
<feature type="region of interest" description="Disordered" evidence="1">
    <location>
        <begin position="511"/>
        <end position="535"/>
    </location>
</feature>
<feature type="transmembrane region" description="Helical" evidence="2">
    <location>
        <begin position="21"/>
        <end position="43"/>
    </location>
</feature>
<keyword evidence="4" id="KW-1185">Reference proteome</keyword>
<proteinExistence type="predicted"/>
<keyword evidence="2" id="KW-0812">Transmembrane</keyword>
<reference evidence="3 4" key="1">
    <citation type="submission" date="2024-10" db="EMBL/GenBank/DDBJ databases">
        <authorList>
            <person name="Deangelis K."/>
            <person name="Huntemann M."/>
            <person name="Clum A."/>
            <person name="Wang J."/>
            <person name="Palaniappan K."/>
            <person name="Ritter S."/>
            <person name="Chen I.-M."/>
            <person name="Stamatis D."/>
            <person name="Reddy T."/>
            <person name="O'Malley R."/>
            <person name="Daum C."/>
            <person name="Ng V."/>
            <person name="Ivanova N."/>
            <person name="Kyrpides N."/>
            <person name="Woyke T."/>
        </authorList>
    </citation>
    <scope>NUCLEOTIDE SEQUENCE [LARGE SCALE GENOMIC DNA]</scope>
    <source>
        <strain evidence="3 4">GAS97</strain>
    </source>
</reference>
<dbReference type="Gene3D" id="3.40.50.410">
    <property type="entry name" value="von Willebrand factor, type A domain"/>
    <property type="match status" value="1"/>
</dbReference>
<dbReference type="RefSeq" id="WP_404611420.1">
    <property type="nucleotide sequence ID" value="NZ_JBIYDN010000026.1"/>
</dbReference>
<dbReference type="Proteomes" id="UP001620514">
    <property type="component" value="Unassembled WGS sequence"/>
</dbReference>